<comment type="caution">
    <text evidence="4">The sequence shown here is derived from an EMBL/GenBank/DDBJ whole genome shotgun (WGS) entry which is preliminary data.</text>
</comment>
<dbReference type="Pfam" id="PF03171">
    <property type="entry name" value="2OG-FeII_Oxy"/>
    <property type="match status" value="1"/>
</dbReference>
<keyword evidence="2" id="KW-0479">Metal-binding</keyword>
<proteinExistence type="inferred from homology"/>
<keyword evidence="2" id="KW-0408">Iron</keyword>
<dbReference type="Proteomes" id="UP001147747">
    <property type="component" value="Unassembled WGS sequence"/>
</dbReference>
<name>A0A9W9VRF2_9EURO</name>
<reference evidence="4" key="2">
    <citation type="journal article" date="2023" name="IMA Fungus">
        <title>Comparative genomic study of the Penicillium genus elucidates a diverse pangenome and 15 lateral gene transfer events.</title>
        <authorList>
            <person name="Petersen C."/>
            <person name="Sorensen T."/>
            <person name="Nielsen M.R."/>
            <person name="Sondergaard T.E."/>
            <person name="Sorensen J.L."/>
            <person name="Fitzpatrick D.A."/>
            <person name="Frisvad J.C."/>
            <person name="Nielsen K.L."/>
        </authorList>
    </citation>
    <scope>NUCLEOTIDE SEQUENCE</scope>
    <source>
        <strain evidence="4">IBT 29677</strain>
    </source>
</reference>
<evidence type="ECO:0000313" key="4">
    <source>
        <dbReference type="EMBL" id="KAJ5387976.1"/>
    </source>
</evidence>
<evidence type="ECO:0000256" key="1">
    <source>
        <dbReference type="ARBA" id="ARBA00008056"/>
    </source>
</evidence>
<dbReference type="PANTHER" id="PTHR47990">
    <property type="entry name" value="2-OXOGLUTARATE (2OG) AND FE(II)-DEPENDENT OXYGENASE SUPERFAMILY PROTEIN-RELATED"/>
    <property type="match status" value="1"/>
</dbReference>
<accession>A0A9W9VRF2</accession>
<dbReference type="PROSITE" id="PS51471">
    <property type="entry name" value="FE2OG_OXY"/>
    <property type="match status" value="1"/>
</dbReference>
<dbReference type="InterPro" id="IPR027443">
    <property type="entry name" value="IPNS-like_sf"/>
</dbReference>
<dbReference type="InterPro" id="IPR050231">
    <property type="entry name" value="Iron_ascorbate_oxido_reductase"/>
</dbReference>
<dbReference type="SUPFAM" id="SSF51197">
    <property type="entry name" value="Clavaminate synthase-like"/>
    <property type="match status" value="1"/>
</dbReference>
<feature type="domain" description="Fe2OG dioxygenase" evidence="3">
    <location>
        <begin position="184"/>
        <end position="301"/>
    </location>
</feature>
<dbReference type="AlphaFoldDB" id="A0A9W9VRF2"/>
<reference evidence="4" key="1">
    <citation type="submission" date="2022-12" db="EMBL/GenBank/DDBJ databases">
        <authorList>
            <person name="Petersen C."/>
        </authorList>
    </citation>
    <scope>NUCLEOTIDE SEQUENCE</scope>
    <source>
        <strain evidence="4">IBT 29677</strain>
    </source>
</reference>
<evidence type="ECO:0000259" key="3">
    <source>
        <dbReference type="PROSITE" id="PS51471"/>
    </source>
</evidence>
<keyword evidence="5" id="KW-1185">Reference proteome</keyword>
<dbReference type="Pfam" id="PF14226">
    <property type="entry name" value="DIOX_N"/>
    <property type="match status" value="1"/>
</dbReference>
<dbReference type="InterPro" id="IPR005123">
    <property type="entry name" value="Oxoglu/Fe-dep_dioxygenase_dom"/>
</dbReference>
<dbReference type="GO" id="GO:0044283">
    <property type="term" value="P:small molecule biosynthetic process"/>
    <property type="evidence" value="ECO:0007669"/>
    <property type="project" value="UniProtKB-ARBA"/>
</dbReference>
<dbReference type="GO" id="GO:0046872">
    <property type="term" value="F:metal ion binding"/>
    <property type="evidence" value="ECO:0007669"/>
    <property type="project" value="UniProtKB-KW"/>
</dbReference>
<dbReference type="InterPro" id="IPR026992">
    <property type="entry name" value="DIOX_N"/>
</dbReference>
<protein>
    <recommendedName>
        <fullName evidence="3">Fe2OG dioxygenase domain-containing protein</fullName>
    </recommendedName>
</protein>
<comment type="similarity">
    <text evidence="1 2">Belongs to the iron/ascorbate-dependent oxidoreductase family.</text>
</comment>
<sequence>MASTSESMIPVVDFAKWTSGGSSRLQIAQDIVAACKKVGFVYIVNHPVPDHLVDEAFLWSRLFFDLPQEDKLKAPHPEGWAVHRGYSWPGLEKVSQAISTTNDQERAQQLREVPDIKESYDIGSDQNSSQPNQWIPDEVLPGFRDFMLRFYWECFVAGGEILRALAIGLELEDENYLLEKHSGHNNQLRLLNYPPVPAETLENDRAARCPAHTDWSSITLLFQDDCGGLEVQDVASPGKFVPATPIKNAIVMNVGDLLQRWSNDHLRSTSHRVTLPPLSDRFEGEQRMTRRRFSIPYFLAPDPDSVIACIPSCMGADEPAKYEPITQAGYNQMRASMQY</sequence>
<dbReference type="GO" id="GO:0016491">
    <property type="term" value="F:oxidoreductase activity"/>
    <property type="evidence" value="ECO:0007669"/>
    <property type="project" value="UniProtKB-KW"/>
</dbReference>
<dbReference type="PRINTS" id="PR00682">
    <property type="entry name" value="IPNSYNTHASE"/>
</dbReference>
<dbReference type="OrthoDB" id="288590at2759"/>
<dbReference type="Gene3D" id="2.60.120.330">
    <property type="entry name" value="B-lactam Antibiotic, Isopenicillin N Synthase, Chain"/>
    <property type="match status" value="1"/>
</dbReference>
<gene>
    <name evidence="4" type="ORF">N7509_010517</name>
</gene>
<dbReference type="GeneID" id="81374134"/>
<dbReference type="RefSeq" id="XP_056485774.1">
    <property type="nucleotide sequence ID" value="XM_056635154.1"/>
</dbReference>
<dbReference type="InterPro" id="IPR044861">
    <property type="entry name" value="IPNS-like_FE2OG_OXY"/>
</dbReference>
<evidence type="ECO:0000313" key="5">
    <source>
        <dbReference type="Proteomes" id="UP001147747"/>
    </source>
</evidence>
<keyword evidence="2" id="KW-0560">Oxidoreductase</keyword>
<dbReference type="EMBL" id="JAPZBU010000009">
    <property type="protein sequence ID" value="KAJ5387976.1"/>
    <property type="molecule type" value="Genomic_DNA"/>
</dbReference>
<organism evidence="4 5">
    <name type="scientific">Penicillium cosmopolitanum</name>
    <dbReference type="NCBI Taxonomy" id="1131564"/>
    <lineage>
        <taxon>Eukaryota</taxon>
        <taxon>Fungi</taxon>
        <taxon>Dikarya</taxon>
        <taxon>Ascomycota</taxon>
        <taxon>Pezizomycotina</taxon>
        <taxon>Eurotiomycetes</taxon>
        <taxon>Eurotiomycetidae</taxon>
        <taxon>Eurotiales</taxon>
        <taxon>Aspergillaceae</taxon>
        <taxon>Penicillium</taxon>
    </lineage>
</organism>
<evidence type="ECO:0000256" key="2">
    <source>
        <dbReference type="RuleBase" id="RU003682"/>
    </source>
</evidence>